<feature type="domain" description="Heterokaryon incompatibility" evidence="1">
    <location>
        <begin position="126"/>
        <end position="295"/>
    </location>
</feature>
<dbReference type="InterPro" id="IPR052895">
    <property type="entry name" value="HetReg/Transcr_Mod"/>
</dbReference>
<reference evidence="3" key="4">
    <citation type="journal article" date="2015" name="G3 (Bethesda)">
        <title>Genome sequences of three phytopathogenic species of the Magnaporthaceae family of fungi.</title>
        <authorList>
            <person name="Okagaki L.H."/>
            <person name="Nunes C.C."/>
            <person name="Sailsbery J."/>
            <person name="Clay B."/>
            <person name="Brown D."/>
            <person name="John T."/>
            <person name="Oh Y."/>
            <person name="Young N."/>
            <person name="Fitzgerald M."/>
            <person name="Haas B.J."/>
            <person name="Zeng Q."/>
            <person name="Young S."/>
            <person name="Adiconis X."/>
            <person name="Fan L."/>
            <person name="Levin J.Z."/>
            <person name="Mitchell T.K."/>
            <person name="Okubara P.A."/>
            <person name="Farman M.L."/>
            <person name="Kohn L.M."/>
            <person name="Birren B."/>
            <person name="Ma L.-J."/>
            <person name="Dean R.A."/>
        </authorList>
    </citation>
    <scope>NUCLEOTIDE SEQUENCE</scope>
    <source>
        <strain evidence="3">ATCC 64411 / 73-15</strain>
    </source>
</reference>
<evidence type="ECO:0000259" key="1">
    <source>
        <dbReference type="Pfam" id="PF06985"/>
    </source>
</evidence>
<dbReference type="Pfam" id="PF06985">
    <property type="entry name" value="HET"/>
    <property type="match status" value="1"/>
</dbReference>
<dbReference type="PANTHER" id="PTHR24148:SF73">
    <property type="entry name" value="HET DOMAIN PROTEIN (AFU_ORTHOLOGUE AFUA_8G01020)"/>
    <property type="match status" value="1"/>
</dbReference>
<dbReference type="EnsemblFungi" id="MAPG_11544T0">
    <property type="protein sequence ID" value="MAPG_11544T0"/>
    <property type="gene ID" value="MAPG_11544"/>
</dbReference>
<reference evidence="2" key="2">
    <citation type="submission" date="2010-05" db="EMBL/GenBank/DDBJ databases">
        <title>The Genome Sequence of Magnaporthe poae strain ATCC 64411.</title>
        <authorList>
            <consortium name="The Broad Institute Genome Sequencing Platform"/>
            <consortium name="Broad Institute Genome Sequencing Center for Infectious Disease"/>
            <person name="Ma L.-J."/>
            <person name="Dead R."/>
            <person name="Young S."/>
            <person name="Zeng Q."/>
            <person name="Koehrsen M."/>
            <person name="Alvarado L."/>
            <person name="Berlin A."/>
            <person name="Chapman S.B."/>
            <person name="Chen Z."/>
            <person name="Freedman E."/>
            <person name="Gellesch M."/>
            <person name="Goldberg J."/>
            <person name="Griggs A."/>
            <person name="Gujja S."/>
            <person name="Heilman E.R."/>
            <person name="Heiman D."/>
            <person name="Hepburn T."/>
            <person name="Howarth C."/>
            <person name="Jen D."/>
            <person name="Larson L."/>
            <person name="Mehta T."/>
            <person name="Neiman D."/>
            <person name="Pearson M."/>
            <person name="Roberts A."/>
            <person name="Saif S."/>
            <person name="Shea T."/>
            <person name="Shenoy N."/>
            <person name="Sisk P."/>
            <person name="Stolte C."/>
            <person name="Sykes S."/>
            <person name="Walk T."/>
            <person name="White J."/>
            <person name="Yandava C."/>
            <person name="Haas B."/>
            <person name="Nusbaum C."/>
            <person name="Birren B."/>
        </authorList>
    </citation>
    <scope>NUCLEOTIDE SEQUENCE</scope>
    <source>
        <strain evidence="2">ATCC 64411</strain>
    </source>
</reference>
<dbReference type="eggNOG" id="ENOG502SHD2">
    <property type="taxonomic scope" value="Eukaryota"/>
</dbReference>
<protein>
    <recommendedName>
        <fullName evidence="1">Heterokaryon incompatibility domain-containing protein</fullName>
    </recommendedName>
</protein>
<reference evidence="4" key="1">
    <citation type="submission" date="2010-05" db="EMBL/GenBank/DDBJ databases">
        <title>The genome sequence of Magnaporthe poae strain ATCC 64411.</title>
        <authorList>
            <person name="Ma L.-J."/>
            <person name="Dead R."/>
            <person name="Young S."/>
            <person name="Zeng Q."/>
            <person name="Koehrsen M."/>
            <person name="Alvarado L."/>
            <person name="Berlin A."/>
            <person name="Chapman S.B."/>
            <person name="Chen Z."/>
            <person name="Freedman E."/>
            <person name="Gellesch M."/>
            <person name="Goldberg J."/>
            <person name="Griggs A."/>
            <person name="Gujja S."/>
            <person name="Heilman E.R."/>
            <person name="Heiman D."/>
            <person name="Hepburn T."/>
            <person name="Howarth C."/>
            <person name="Jen D."/>
            <person name="Larson L."/>
            <person name="Mehta T."/>
            <person name="Neiman D."/>
            <person name="Pearson M."/>
            <person name="Roberts A."/>
            <person name="Saif S."/>
            <person name="Shea T."/>
            <person name="Shenoy N."/>
            <person name="Sisk P."/>
            <person name="Stolte C."/>
            <person name="Sykes S."/>
            <person name="Walk T."/>
            <person name="White J."/>
            <person name="Yandava C."/>
            <person name="Haas B."/>
            <person name="Nusbaum C."/>
            <person name="Birren B."/>
        </authorList>
    </citation>
    <scope>NUCLEOTIDE SEQUENCE [LARGE SCALE GENOMIC DNA]</scope>
    <source>
        <strain evidence="4">ATCC 64411 / 73-15</strain>
    </source>
</reference>
<dbReference type="Pfam" id="PF26639">
    <property type="entry name" value="Het-6_barrel"/>
    <property type="match status" value="1"/>
</dbReference>
<name>A0A0C4EFJ4_MAGP6</name>
<evidence type="ECO:0000313" key="2">
    <source>
        <dbReference type="EMBL" id="KLU92599.1"/>
    </source>
</evidence>
<reference evidence="2" key="3">
    <citation type="submission" date="2011-03" db="EMBL/GenBank/DDBJ databases">
        <title>Annotation of Magnaporthe poae ATCC 64411.</title>
        <authorList>
            <person name="Ma L.-J."/>
            <person name="Dead R."/>
            <person name="Young S.K."/>
            <person name="Zeng Q."/>
            <person name="Gargeya S."/>
            <person name="Fitzgerald M."/>
            <person name="Haas B."/>
            <person name="Abouelleil A."/>
            <person name="Alvarado L."/>
            <person name="Arachchi H.M."/>
            <person name="Berlin A."/>
            <person name="Brown A."/>
            <person name="Chapman S.B."/>
            <person name="Chen Z."/>
            <person name="Dunbar C."/>
            <person name="Freedman E."/>
            <person name="Gearin G."/>
            <person name="Gellesch M."/>
            <person name="Goldberg J."/>
            <person name="Griggs A."/>
            <person name="Gujja S."/>
            <person name="Heiman D."/>
            <person name="Howarth C."/>
            <person name="Larson L."/>
            <person name="Lui A."/>
            <person name="MacDonald P.J.P."/>
            <person name="Mehta T."/>
            <person name="Montmayeur A."/>
            <person name="Murphy C."/>
            <person name="Neiman D."/>
            <person name="Pearson M."/>
            <person name="Priest M."/>
            <person name="Roberts A."/>
            <person name="Saif S."/>
            <person name="Shea T."/>
            <person name="Shenoy N."/>
            <person name="Sisk P."/>
            <person name="Stolte C."/>
            <person name="Sykes S."/>
            <person name="Yandava C."/>
            <person name="Wortman J."/>
            <person name="Nusbaum C."/>
            <person name="Birren B."/>
        </authorList>
    </citation>
    <scope>NUCLEOTIDE SEQUENCE</scope>
    <source>
        <strain evidence="2">ATCC 64411</strain>
    </source>
</reference>
<dbReference type="EMBL" id="GL876982">
    <property type="protein sequence ID" value="KLU92599.1"/>
    <property type="molecule type" value="Genomic_DNA"/>
</dbReference>
<sequence>MSSKAADLQPYTYQELSDNDIRLATLLPGEHHDGIKVTIHHTSLSQASTPPETRTILSLEEIQATLPAGWKAYETVEGRILFSCWSYKRQEDDVTWNHPVPGFDPSLYQIAPEPKDHPATAPPSKYEALSYTWGPAGRDEPITIVPDPNQLQGHNKVLLVRENLATALRHLRQTEKPRVLWIDQLCINQPDTLERARQVSRMAEIYTSAWRVVVWLGTENKNDDDSGSDAAIDALVRLGSEVQVSLDYSCLPTPGGQHPSWSRLNTPLPIDGRTWLAIDRLLSRPWFERMWIVQEVFCANRRAVVQCGRRVVRWLVSYRAVHAIAPFQRPRPPYISTAAMLRILCLTYDRLESRHGLLSRILSRSRGRKCSDERDRVYGLLALLSPAFRAAIRPPSYDVPTNDVFVDVTLAHIRHVRRLELLLSCNLAHRVADGVPSWVPNFSTAIDFSYYTQFAAGHSECFYATTVGARAGLLRVLGVRCAVVRRTAAADIERETLSGITARLASGMGVGVESDARTAREPCFRELLARAMAGDLLDDRFPYQGFPSVDAWCSALDAVDGTGRRGQDEDSPLHMSKAWHSYKSSTAGFVSSRLFLITKEGLLGIGPANSRQGDVVVVLLGCSSPMLLRPGPSPGEYLVVGECHSVNLQDATALLGPLPPPGRVEVVFDGRGGDITVQFLDPETGSRTNEDPRLPPLPPPWVAVDNVAATGTLERSLDDPYIFRRFRNRETGEVVNSDPRMSPDALRARGLALEYFTLA</sequence>
<reference evidence="3" key="5">
    <citation type="submission" date="2015-06" db="UniProtKB">
        <authorList>
            <consortium name="EnsemblFungi"/>
        </authorList>
    </citation>
    <scope>IDENTIFICATION</scope>
    <source>
        <strain evidence="3">ATCC 64411</strain>
    </source>
</reference>
<evidence type="ECO:0000313" key="3">
    <source>
        <dbReference type="EnsemblFungi" id="MAPG_11544T0"/>
    </source>
</evidence>
<dbReference type="VEuPathDB" id="FungiDB:MAPG_11544"/>
<dbReference type="Proteomes" id="UP000011715">
    <property type="component" value="Unassembled WGS sequence"/>
</dbReference>
<gene>
    <name evidence="2" type="ORF">MAPG_11544</name>
</gene>
<dbReference type="AlphaFoldDB" id="A0A0C4EFJ4"/>
<dbReference type="EMBL" id="ADBL01002843">
    <property type="status" value="NOT_ANNOTATED_CDS"/>
    <property type="molecule type" value="Genomic_DNA"/>
</dbReference>
<dbReference type="OMA" id="WRTINDE"/>
<dbReference type="STRING" id="644358.A0A0C4EFJ4"/>
<dbReference type="PANTHER" id="PTHR24148">
    <property type="entry name" value="ANKYRIN REPEAT DOMAIN-CONTAINING PROTEIN 39 HOMOLOG-RELATED"/>
    <property type="match status" value="1"/>
</dbReference>
<dbReference type="InterPro" id="IPR010730">
    <property type="entry name" value="HET"/>
</dbReference>
<evidence type="ECO:0000313" key="4">
    <source>
        <dbReference type="Proteomes" id="UP000011715"/>
    </source>
</evidence>
<organism evidence="3 4">
    <name type="scientific">Magnaporthiopsis poae (strain ATCC 64411 / 73-15)</name>
    <name type="common">Kentucky bluegrass fungus</name>
    <name type="synonym">Magnaporthe poae</name>
    <dbReference type="NCBI Taxonomy" id="644358"/>
    <lineage>
        <taxon>Eukaryota</taxon>
        <taxon>Fungi</taxon>
        <taxon>Dikarya</taxon>
        <taxon>Ascomycota</taxon>
        <taxon>Pezizomycotina</taxon>
        <taxon>Sordariomycetes</taxon>
        <taxon>Sordariomycetidae</taxon>
        <taxon>Magnaporthales</taxon>
        <taxon>Magnaporthaceae</taxon>
        <taxon>Magnaporthiopsis</taxon>
    </lineage>
</organism>
<proteinExistence type="predicted"/>
<accession>A0A0C4EFJ4</accession>
<dbReference type="OrthoDB" id="4850726at2759"/>
<keyword evidence="4" id="KW-1185">Reference proteome</keyword>